<evidence type="ECO:0000313" key="2">
    <source>
        <dbReference type="EMBL" id="KAK8491513.1"/>
    </source>
</evidence>
<evidence type="ECO:0000256" key="1">
    <source>
        <dbReference type="SAM" id="Phobius"/>
    </source>
</evidence>
<reference evidence="2 3" key="1">
    <citation type="journal article" date="2024" name="G3 (Bethesda)">
        <title>Genome assembly of Hibiscus sabdariffa L. provides insights into metabolisms of medicinal natural products.</title>
        <authorList>
            <person name="Kim T."/>
        </authorList>
    </citation>
    <scope>NUCLEOTIDE SEQUENCE [LARGE SCALE GENOMIC DNA]</scope>
    <source>
        <strain evidence="2">TK-2024</strain>
        <tissue evidence="2">Old leaves</tissue>
    </source>
</reference>
<dbReference type="EMBL" id="JBBPBM010000784">
    <property type="protein sequence ID" value="KAK8491513.1"/>
    <property type="molecule type" value="Genomic_DNA"/>
</dbReference>
<organism evidence="2 3">
    <name type="scientific">Hibiscus sabdariffa</name>
    <name type="common">roselle</name>
    <dbReference type="NCBI Taxonomy" id="183260"/>
    <lineage>
        <taxon>Eukaryota</taxon>
        <taxon>Viridiplantae</taxon>
        <taxon>Streptophyta</taxon>
        <taxon>Embryophyta</taxon>
        <taxon>Tracheophyta</taxon>
        <taxon>Spermatophyta</taxon>
        <taxon>Magnoliopsida</taxon>
        <taxon>eudicotyledons</taxon>
        <taxon>Gunneridae</taxon>
        <taxon>Pentapetalae</taxon>
        <taxon>rosids</taxon>
        <taxon>malvids</taxon>
        <taxon>Malvales</taxon>
        <taxon>Malvaceae</taxon>
        <taxon>Malvoideae</taxon>
        <taxon>Hibiscus</taxon>
    </lineage>
</organism>
<accession>A0ABR2AFA0</accession>
<protein>
    <submittedName>
        <fullName evidence="2">Uncharacterized protein</fullName>
    </submittedName>
</protein>
<comment type="caution">
    <text evidence="2">The sequence shown here is derived from an EMBL/GenBank/DDBJ whole genome shotgun (WGS) entry which is preliminary data.</text>
</comment>
<evidence type="ECO:0000313" key="3">
    <source>
        <dbReference type="Proteomes" id="UP001472677"/>
    </source>
</evidence>
<keyword evidence="1" id="KW-0472">Membrane</keyword>
<sequence>MGSSFHWLPSSYGIGVNNSIKKESNLALTYTGIYANPATPTFVVIGDSFGFLSLYSFFSLQIYGVARIIALDQVQARGKPEALRRLMSVLCRAVGRGLSPPIIKGEKGGALEGSLSNQEEAKQTDSAQSSLVRGEVAVGAVGGLPFYPREGGIELIATDSIAADPPGNAALPS</sequence>
<proteinExistence type="predicted"/>
<name>A0ABR2AFA0_9ROSI</name>
<keyword evidence="1" id="KW-1133">Transmembrane helix</keyword>
<feature type="transmembrane region" description="Helical" evidence="1">
    <location>
        <begin position="49"/>
        <end position="70"/>
    </location>
</feature>
<gene>
    <name evidence="2" type="ORF">V6N12_057942</name>
</gene>
<dbReference type="Proteomes" id="UP001472677">
    <property type="component" value="Unassembled WGS sequence"/>
</dbReference>
<keyword evidence="1" id="KW-0812">Transmembrane</keyword>
<keyword evidence="3" id="KW-1185">Reference proteome</keyword>